<reference evidence="1 3" key="1">
    <citation type="submission" date="2016-10" db="EMBL/GenBank/DDBJ databases">
        <authorList>
            <person name="Varghese N."/>
            <person name="Submissions S."/>
        </authorList>
    </citation>
    <scope>NUCLEOTIDE SEQUENCE [LARGE SCALE GENOMIC DNA]</scope>
    <source>
        <strain evidence="1 3">DSM 19299</strain>
    </source>
</reference>
<protein>
    <submittedName>
        <fullName evidence="2">Uncharacterized protein</fullName>
    </submittedName>
</protein>
<dbReference type="AlphaFoldDB" id="A0A2X2X7Y7"/>
<name>A0A2X2X7Y7_CHRJE</name>
<accession>A0A2X2X7Y7</accession>
<evidence type="ECO:0000313" key="1">
    <source>
        <dbReference type="EMBL" id="SDI24392.1"/>
    </source>
</evidence>
<evidence type="ECO:0000313" key="2">
    <source>
        <dbReference type="EMBL" id="SQB46821.1"/>
    </source>
</evidence>
<sequence length="39" mass="4506">MYQFTNHLIVTLLNWYIATLANNLSKIKSNPEVKDPDTV</sequence>
<evidence type="ECO:0000313" key="3">
    <source>
        <dbReference type="Proteomes" id="UP000199426"/>
    </source>
</evidence>
<dbReference type="Proteomes" id="UP000199426">
    <property type="component" value="Unassembled WGS sequence"/>
</dbReference>
<proteinExistence type="predicted"/>
<evidence type="ECO:0000313" key="4">
    <source>
        <dbReference type="Proteomes" id="UP000251670"/>
    </source>
</evidence>
<dbReference type="EMBL" id="UAWB01000013">
    <property type="protein sequence ID" value="SQB46821.1"/>
    <property type="molecule type" value="Genomic_DNA"/>
</dbReference>
<dbReference type="STRING" id="445960.SAMN05421542_0556"/>
<reference evidence="2 4" key="2">
    <citation type="submission" date="2018-06" db="EMBL/GenBank/DDBJ databases">
        <authorList>
            <consortium name="Pathogen Informatics"/>
            <person name="Doyle S."/>
        </authorList>
    </citation>
    <scope>NUCLEOTIDE SEQUENCE [LARGE SCALE GENOMIC DNA]</scope>
    <source>
        <strain evidence="2 4">NCTC13492</strain>
    </source>
</reference>
<keyword evidence="3" id="KW-1185">Reference proteome</keyword>
<organism evidence="2 4">
    <name type="scientific">Chryseobacterium jejuense</name>
    <dbReference type="NCBI Taxonomy" id="445960"/>
    <lineage>
        <taxon>Bacteria</taxon>
        <taxon>Pseudomonadati</taxon>
        <taxon>Bacteroidota</taxon>
        <taxon>Flavobacteriia</taxon>
        <taxon>Flavobacteriales</taxon>
        <taxon>Weeksellaceae</taxon>
        <taxon>Chryseobacterium group</taxon>
        <taxon>Chryseobacterium</taxon>
    </lineage>
</organism>
<dbReference type="EMBL" id="FNEG01000001">
    <property type="protein sequence ID" value="SDI24392.1"/>
    <property type="molecule type" value="Genomic_DNA"/>
</dbReference>
<gene>
    <name evidence="2" type="ORF">NCTC13492_03897</name>
    <name evidence="1" type="ORF">SAMN05421542_0556</name>
</gene>
<dbReference type="Proteomes" id="UP000251670">
    <property type="component" value="Unassembled WGS sequence"/>
</dbReference>